<dbReference type="HOGENOM" id="CLU_2343928_0_0_5"/>
<protein>
    <recommendedName>
        <fullName evidence="3">EF-hand domain-containing protein</fullName>
    </recommendedName>
</protein>
<accession>Q2CFN7</accession>
<dbReference type="SUPFAM" id="SSF47473">
    <property type="entry name" value="EF-hand"/>
    <property type="match status" value="1"/>
</dbReference>
<sequence length="97" mass="10131">MAAGGALAQTVQFTDLDADNDQVLTNAELEAVLGPDGAAVVLNDLDADADGIVTVAEVTMQARPALQPREPMPAGEMSETMQNTAEIVEDDLTDNDM</sequence>
<dbReference type="Gene3D" id="1.10.238.10">
    <property type="entry name" value="EF-hand"/>
    <property type="match status" value="1"/>
</dbReference>
<organism evidence="1 2">
    <name type="scientific">Oceanicola granulosus (strain ATCC BAA-861 / DSM 15982 / KCTC 12143 / HTCC2516)</name>
    <dbReference type="NCBI Taxonomy" id="314256"/>
    <lineage>
        <taxon>Bacteria</taxon>
        <taxon>Pseudomonadati</taxon>
        <taxon>Pseudomonadota</taxon>
        <taxon>Alphaproteobacteria</taxon>
        <taxon>Rhodobacterales</taxon>
        <taxon>Roseobacteraceae</taxon>
        <taxon>Oceanicola</taxon>
    </lineage>
</organism>
<dbReference type="InterPro" id="IPR018247">
    <property type="entry name" value="EF_Hand_1_Ca_BS"/>
</dbReference>
<dbReference type="PROSITE" id="PS00018">
    <property type="entry name" value="EF_HAND_1"/>
    <property type="match status" value="2"/>
</dbReference>
<evidence type="ECO:0008006" key="3">
    <source>
        <dbReference type="Google" id="ProtNLM"/>
    </source>
</evidence>
<dbReference type="EMBL" id="AAOT01000012">
    <property type="protein sequence ID" value="EAR51445.1"/>
    <property type="molecule type" value="Genomic_DNA"/>
</dbReference>
<name>Q2CFN7_OCEGH</name>
<evidence type="ECO:0000313" key="1">
    <source>
        <dbReference type="EMBL" id="EAR51445.1"/>
    </source>
</evidence>
<dbReference type="InterPro" id="IPR011992">
    <property type="entry name" value="EF-hand-dom_pair"/>
</dbReference>
<reference evidence="1 2" key="1">
    <citation type="journal article" date="2010" name="J. Bacteriol.">
        <title>Genome sequences of Oceanicola granulosus HTCC2516(T) and Oceanicola batsensis HTCC2597(TDelta).</title>
        <authorList>
            <person name="Thrash J.C."/>
            <person name="Cho J.C."/>
            <person name="Vergin K.L."/>
            <person name="Giovannoni S.J."/>
        </authorList>
    </citation>
    <scope>NUCLEOTIDE SEQUENCE [LARGE SCALE GENOMIC DNA]</scope>
    <source>
        <strain evidence="2">ATCC BAA-861 / DSM 15982 / KCTC 12143 / HTCC2516</strain>
    </source>
</reference>
<dbReference type="AlphaFoldDB" id="Q2CFN7"/>
<gene>
    <name evidence="1" type="ORF">OG2516_17031</name>
</gene>
<proteinExistence type="predicted"/>
<evidence type="ECO:0000313" key="2">
    <source>
        <dbReference type="Proteomes" id="UP000003635"/>
    </source>
</evidence>
<keyword evidence="2" id="KW-1185">Reference proteome</keyword>
<comment type="caution">
    <text evidence="1">The sequence shown here is derived from an EMBL/GenBank/DDBJ whole genome shotgun (WGS) entry which is preliminary data.</text>
</comment>
<dbReference type="Proteomes" id="UP000003635">
    <property type="component" value="Unassembled WGS sequence"/>
</dbReference>